<proteinExistence type="predicted"/>
<evidence type="ECO:0000313" key="2">
    <source>
        <dbReference type="Proteomes" id="UP000290572"/>
    </source>
</evidence>
<protein>
    <submittedName>
        <fullName evidence="1">Putative assembly chaperone of rpl4</fullName>
    </submittedName>
</protein>
<dbReference type="AlphaFoldDB" id="A0A498NFL8"/>
<organism evidence="1 2">
    <name type="scientific">Labeo rohita</name>
    <name type="common">Indian major carp</name>
    <name type="synonym">Cyprinus rohita</name>
    <dbReference type="NCBI Taxonomy" id="84645"/>
    <lineage>
        <taxon>Eukaryota</taxon>
        <taxon>Metazoa</taxon>
        <taxon>Chordata</taxon>
        <taxon>Craniata</taxon>
        <taxon>Vertebrata</taxon>
        <taxon>Euteleostomi</taxon>
        <taxon>Actinopterygii</taxon>
        <taxon>Neopterygii</taxon>
        <taxon>Teleostei</taxon>
        <taxon>Ostariophysi</taxon>
        <taxon>Cypriniformes</taxon>
        <taxon>Cyprinidae</taxon>
        <taxon>Labeoninae</taxon>
        <taxon>Labeonini</taxon>
        <taxon>Labeo</taxon>
    </lineage>
</organism>
<evidence type="ECO:0000313" key="1">
    <source>
        <dbReference type="EMBL" id="RXN30377.1"/>
    </source>
</evidence>
<dbReference type="SUPFAM" id="SSF48452">
    <property type="entry name" value="TPR-like"/>
    <property type="match status" value="1"/>
</dbReference>
<reference evidence="1 2" key="1">
    <citation type="submission" date="2018-03" db="EMBL/GenBank/DDBJ databases">
        <title>Draft genome sequence of Rohu Carp (Labeo rohita).</title>
        <authorList>
            <person name="Das P."/>
            <person name="Kushwaha B."/>
            <person name="Joshi C.G."/>
            <person name="Kumar D."/>
            <person name="Nagpure N.S."/>
            <person name="Sahoo L."/>
            <person name="Das S.P."/>
            <person name="Bit A."/>
            <person name="Patnaik S."/>
            <person name="Meher P.K."/>
            <person name="Jayasankar P."/>
            <person name="Koringa P.G."/>
            <person name="Patel N.V."/>
            <person name="Hinsu A.T."/>
            <person name="Kumar R."/>
            <person name="Pandey M."/>
            <person name="Agarwal S."/>
            <person name="Srivastava S."/>
            <person name="Singh M."/>
            <person name="Iquebal M.A."/>
            <person name="Jaiswal S."/>
            <person name="Angadi U.B."/>
            <person name="Kumar N."/>
            <person name="Raza M."/>
            <person name="Shah T.M."/>
            <person name="Rai A."/>
            <person name="Jena J.K."/>
        </authorList>
    </citation>
    <scope>NUCLEOTIDE SEQUENCE [LARGE SCALE GENOMIC DNA]</scope>
    <source>
        <strain evidence="1">DASCIFA01</strain>
        <tissue evidence="1">Testis</tissue>
    </source>
</reference>
<dbReference type="Proteomes" id="UP000290572">
    <property type="component" value="Unassembled WGS sequence"/>
</dbReference>
<dbReference type="InterPro" id="IPR011990">
    <property type="entry name" value="TPR-like_helical_dom_sf"/>
</dbReference>
<accession>A0A498NFL8</accession>
<dbReference type="InterPro" id="IPR019734">
    <property type="entry name" value="TPR_rpt"/>
</dbReference>
<keyword evidence="2" id="KW-1185">Reference proteome</keyword>
<gene>
    <name evidence="1" type="ORF">ROHU_004973</name>
</gene>
<comment type="caution">
    <text evidence="1">The sequence shown here is derived from an EMBL/GenBank/DDBJ whole genome shotgun (WGS) entry which is preliminary data.</text>
</comment>
<name>A0A498NFL8_LABRO</name>
<dbReference type="STRING" id="84645.A0A498NFL8"/>
<dbReference type="EMBL" id="QBIY01011586">
    <property type="protein sequence ID" value="RXN30377.1"/>
    <property type="molecule type" value="Genomic_DNA"/>
</dbReference>
<dbReference type="Gene3D" id="1.25.40.10">
    <property type="entry name" value="Tetratricopeptide repeat domain"/>
    <property type="match status" value="1"/>
</dbReference>
<sequence>MQEKAKKKTAEKYTIDQLIEKTEESIDNFDFDMARLYCQRALEIEPTNLTLLDMMGNICAELGDIEKAKEISFTHTSLTALYVYLKAVELSPEEGHSKYMYLGQIHTGMEAVQYFSKGTEVMLNAMDKHANEARPC</sequence>
<dbReference type="Pfam" id="PF13181">
    <property type="entry name" value="TPR_8"/>
    <property type="match status" value="1"/>
</dbReference>